<dbReference type="KEGG" id="tva:4761398"/>
<gene>
    <name evidence="1" type="ORF">TVAG_042090</name>
</gene>
<name>A2EUU8_TRIV3</name>
<accession>A2EUU8</accession>
<dbReference type="Proteomes" id="UP000001542">
    <property type="component" value="Unassembled WGS sequence"/>
</dbReference>
<dbReference type="VEuPathDB" id="TrichDB:TVAG_042090"/>
<organism evidence="1 2">
    <name type="scientific">Trichomonas vaginalis (strain ATCC PRA-98 / G3)</name>
    <dbReference type="NCBI Taxonomy" id="412133"/>
    <lineage>
        <taxon>Eukaryota</taxon>
        <taxon>Metamonada</taxon>
        <taxon>Parabasalia</taxon>
        <taxon>Trichomonadida</taxon>
        <taxon>Trichomonadidae</taxon>
        <taxon>Trichomonas</taxon>
    </lineage>
</organism>
<dbReference type="RefSeq" id="XP_001315780.1">
    <property type="nucleotide sequence ID" value="XM_001315745.1"/>
</dbReference>
<proteinExistence type="predicted"/>
<dbReference type="AlphaFoldDB" id="A2EUU8"/>
<reference evidence="1" key="1">
    <citation type="submission" date="2006-10" db="EMBL/GenBank/DDBJ databases">
        <authorList>
            <person name="Amadeo P."/>
            <person name="Zhao Q."/>
            <person name="Wortman J."/>
            <person name="Fraser-Liggett C."/>
            <person name="Carlton J."/>
        </authorList>
    </citation>
    <scope>NUCLEOTIDE SEQUENCE</scope>
    <source>
        <strain evidence="1">G3</strain>
    </source>
</reference>
<dbReference type="EMBL" id="DS113501">
    <property type="protein sequence ID" value="EAY03557.1"/>
    <property type="molecule type" value="Genomic_DNA"/>
</dbReference>
<keyword evidence="2" id="KW-1185">Reference proteome</keyword>
<dbReference type="VEuPathDB" id="TrichDB:TVAGG3_0192190"/>
<reference evidence="1" key="2">
    <citation type="journal article" date="2007" name="Science">
        <title>Draft genome sequence of the sexually transmitted pathogen Trichomonas vaginalis.</title>
        <authorList>
            <person name="Carlton J.M."/>
            <person name="Hirt R.P."/>
            <person name="Silva J.C."/>
            <person name="Delcher A.L."/>
            <person name="Schatz M."/>
            <person name="Zhao Q."/>
            <person name="Wortman J.R."/>
            <person name="Bidwell S.L."/>
            <person name="Alsmark U.C.M."/>
            <person name="Besteiro S."/>
            <person name="Sicheritz-Ponten T."/>
            <person name="Noel C.J."/>
            <person name="Dacks J.B."/>
            <person name="Foster P.G."/>
            <person name="Simillion C."/>
            <person name="Van de Peer Y."/>
            <person name="Miranda-Saavedra D."/>
            <person name="Barton G.J."/>
            <person name="Westrop G.D."/>
            <person name="Mueller S."/>
            <person name="Dessi D."/>
            <person name="Fiori P.L."/>
            <person name="Ren Q."/>
            <person name="Paulsen I."/>
            <person name="Zhang H."/>
            <person name="Bastida-Corcuera F.D."/>
            <person name="Simoes-Barbosa A."/>
            <person name="Brown M.T."/>
            <person name="Hayes R.D."/>
            <person name="Mukherjee M."/>
            <person name="Okumura C.Y."/>
            <person name="Schneider R."/>
            <person name="Smith A.J."/>
            <person name="Vanacova S."/>
            <person name="Villalvazo M."/>
            <person name="Haas B.J."/>
            <person name="Pertea M."/>
            <person name="Feldblyum T.V."/>
            <person name="Utterback T.R."/>
            <person name="Shu C.L."/>
            <person name="Osoegawa K."/>
            <person name="de Jong P.J."/>
            <person name="Hrdy I."/>
            <person name="Horvathova L."/>
            <person name="Zubacova Z."/>
            <person name="Dolezal P."/>
            <person name="Malik S.B."/>
            <person name="Logsdon J.M. Jr."/>
            <person name="Henze K."/>
            <person name="Gupta A."/>
            <person name="Wang C.C."/>
            <person name="Dunne R.L."/>
            <person name="Upcroft J.A."/>
            <person name="Upcroft P."/>
            <person name="White O."/>
            <person name="Salzberg S.L."/>
            <person name="Tang P."/>
            <person name="Chiu C.-H."/>
            <person name="Lee Y.-S."/>
            <person name="Embley T.M."/>
            <person name="Coombs G.H."/>
            <person name="Mottram J.C."/>
            <person name="Tachezy J."/>
            <person name="Fraser-Liggett C.M."/>
            <person name="Johnson P.J."/>
        </authorList>
    </citation>
    <scope>NUCLEOTIDE SEQUENCE [LARGE SCALE GENOMIC DNA]</scope>
    <source>
        <strain evidence="1">G3</strain>
    </source>
</reference>
<dbReference type="InParanoid" id="A2EUU8"/>
<sequence length="454" mass="51899">MYKLTNKDIISHKYGISTYNWMDSNGQEMVIRTLPEFQGLEGQQGSNIVRYILRNSPKVTNVDTMNYKKTSSEFISDDDRRWKNRTSWEEKPSSIDGTFAFSWQNIEIAPSSSKSLSFSIGKGDYILNYQINIKKPNKEYFAPNSPMYLLIFIPPASPDINVQIYRSIDDGKEDYIVSFTDNGNTFNYNDTFLAPDSGHHKIKYKTVASNGLNSTNEITITATVPPTIKFKAPPRDQYVAGDVLNVSVIVDDDTFVKLNIMKDSFTHTDDVICNGTPKTSIVSYPISIDEVVGSTHSVRIFAVDEFNFRSNDLNFTYTIKESSPDIELTEELKMYYPISSFLKIHGQFRNLFGPTNLCLYTELNNNTNPEKHFCEDVINASWNPFSFSYKLKLNSDSLNFLNIYCEDSRSVESNIIVHKFGIISLENCVNLYTCHSKAPPFKFYLLTYNTIYSI</sequence>
<protein>
    <submittedName>
        <fullName evidence="1">Uncharacterized protein</fullName>
    </submittedName>
</protein>
<evidence type="ECO:0000313" key="2">
    <source>
        <dbReference type="Proteomes" id="UP000001542"/>
    </source>
</evidence>
<evidence type="ECO:0000313" key="1">
    <source>
        <dbReference type="EMBL" id="EAY03557.1"/>
    </source>
</evidence>